<protein>
    <submittedName>
        <fullName evidence="2">Uncharacterized protein</fullName>
    </submittedName>
</protein>
<evidence type="ECO:0000313" key="2">
    <source>
        <dbReference type="EMBL" id="RRT55444.1"/>
    </source>
</evidence>
<dbReference type="AlphaFoldDB" id="A0A426YUQ6"/>
<sequence length="70" mass="7313">MGVGSARGQEHPPAGATPRPCSRPLARAAPTQGIVACPQDVARGQQRLPQGPLPTPTACSVVAYKGQRWR</sequence>
<organism evidence="2 3">
    <name type="scientific">Ensete ventricosum</name>
    <name type="common">Abyssinian banana</name>
    <name type="synonym">Musa ensete</name>
    <dbReference type="NCBI Taxonomy" id="4639"/>
    <lineage>
        <taxon>Eukaryota</taxon>
        <taxon>Viridiplantae</taxon>
        <taxon>Streptophyta</taxon>
        <taxon>Embryophyta</taxon>
        <taxon>Tracheophyta</taxon>
        <taxon>Spermatophyta</taxon>
        <taxon>Magnoliopsida</taxon>
        <taxon>Liliopsida</taxon>
        <taxon>Zingiberales</taxon>
        <taxon>Musaceae</taxon>
        <taxon>Ensete</taxon>
    </lineage>
</organism>
<dbReference type="Proteomes" id="UP000287651">
    <property type="component" value="Unassembled WGS sequence"/>
</dbReference>
<accession>A0A426YUQ6</accession>
<dbReference type="EMBL" id="AMZH03010087">
    <property type="protein sequence ID" value="RRT55444.1"/>
    <property type="molecule type" value="Genomic_DNA"/>
</dbReference>
<feature type="region of interest" description="Disordered" evidence="1">
    <location>
        <begin position="1"/>
        <end position="25"/>
    </location>
</feature>
<evidence type="ECO:0000313" key="3">
    <source>
        <dbReference type="Proteomes" id="UP000287651"/>
    </source>
</evidence>
<gene>
    <name evidence="2" type="ORF">B296_00027340</name>
</gene>
<reference evidence="2 3" key="1">
    <citation type="journal article" date="2014" name="Agronomy (Basel)">
        <title>A Draft Genome Sequence for Ensete ventricosum, the Drought-Tolerant Tree Against Hunger.</title>
        <authorList>
            <person name="Harrison J."/>
            <person name="Moore K.A."/>
            <person name="Paszkiewicz K."/>
            <person name="Jones T."/>
            <person name="Grant M."/>
            <person name="Ambacheew D."/>
            <person name="Muzemil S."/>
            <person name="Studholme D.J."/>
        </authorList>
    </citation>
    <scope>NUCLEOTIDE SEQUENCE [LARGE SCALE GENOMIC DNA]</scope>
</reference>
<comment type="caution">
    <text evidence="2">The sequence shown here is derived from an EMBL/GenBank/DDBJ whole genome shotgun (WGS) entry which is preliminary data.</text>
</comment>
<evidence type="ECO:0000256" key="1">
    <source>
        <dbReference type="SAM" id="MobiDB-lite"/>
    </source>
</evidence>
<proteinExistence type="predicted"/>
<name>A0A426YUQ6_ENSVE</name>